<dbReference type="AlphaFoldDB" id="A0A8J3IX55"/>
<organism evidence="1 2">
    <name type="scientific">Reticulibacter mediterranei</name>
    <dbReference type="NCBI Taxonomy" id="2778369"/>
    <lineage>
        <taxon>Bacteria</taxon>
        <taxon>Bacillati</taxon>
        <taxon>Chloroflexota</taxon>
        <taxon>Ktedonobacteria</taxon>
        <taxon>Ktedonobacterales</taxon>
        <taxon>Reticulibacteraceae</taxon>
        <taxon>Reticulibacter</taxon>
    </lineage>
</organism>
<name>A0A8J3IX55_9CHLR</name>
<gene>
    <name evidence="1" type="ORF">KSF_101630</name>
</gene>
<reference evidence="1" key="1">
    <citation type="submission" date="2020-10" db="EMBL/GenBank/DDBJ databases">
        <title>Taxonomic study of unclassified bacteria belonging to the class Ktedonobacteria.</title>
        <authorList>
            <person name="Yabe S."/>
            <person name="Wang C.M."/>
            <person name="Zheng Y."/>
            <person name="Sakai Y."/>
            <person name="Cavaletti L."/>
            <person name="Monciardini P."/>
            <person name="Donadio S."/>
        </authorList>
    </citation>
    <scope>NUCLEOTIDE SEQUENCE</scope>
    <source>
        <strain evidence="1">ID150040</strain>
    </source>
</reference>
<proteinExistence type="predicted"/>
<evidence type="ECO:0000313" key="1">
    <source>
        <dbReference type="EMBL" id="GHP00116.1"/>
    </source>
</evidence>
<sequence>MHAAKSGGSLLALIRYAPREKSLHVHAQPGCHWGCETLHLNEGQFNSCMWKFAAEHWKIPEIRKERSRENCG</sequence>
<protein>
    <submittedName>
        <fullName evidence="1">Uncharacterized protein</fullName>
    </submittedName>
</protein>
<keyword evidence="2" id="KW-1185">Reference proteome</keyword>
<comment type="caution">
    <text evidence="1">The sequence shown here is derived from an EMBL/GenBank/DDBJ whole genome shotgun (WGS) entry which is preliminary data.</text>
</comment>
<evidence type="ECO:0000313" key="2">
    <source>
        <dbReference type="Proteomes" id="UP000597444"/>
    </source>
</evidence>
<dbReference type="Proteomes" id="UP000597444">
    <property type="component" value="Unassembled WGS sequence"/>
</dbReference>
<dbReference type="EMBL" id="BNJK01000002">
    <property type="protein sequence ID" value="GHP00116.1"/>
    <property type="molecule type" value="Genomic_DNA"/>
</dbReference>
<accession>A0A8J3IX55</accession>